<evidence type="ECO:0000256" key="6">
    <source>
        <dbReference type="ARBA" id="ARBA00022840"/>
    </source>
</evidence>
<evidence type="ECO:0000256" key="3">
    <source>
        <dbReference type="ARBA" id="ARBA00022448"/>
    </source>
</evidence>
<gene>
    <name evidence="9" type="ORF">JMJ55_02960</name>
</gene>
<evidence type="ECO:0000256" key="2">
    <source>
        <dbReference type="ARBA" id="ARBA00005417"/>
    </source>
</evidence>
<dbReference type="Gene3D" id="3.40.50.300">
    <property type="entry name" value="P-loop containing nucleotide triphosphate hydrolases"/>
    <property type="match status" value="1"/>
</dbReference>
<keyword evidence="6 9" id="KW-0067">ATP-binding</keyword>
<dbReference type="SMART" id="SM00382">
    <property type="entry name" value="AAA"/>
    <property type="match status" value="1"/>
</dbReference>
<organism evidence="9 10">
    <name type="scientific">Belnapia mucosa</name>
    <dbReference type="NCBI Taxonomy" id="2804532"/>
    <lineage>
        <taxon>Bacteria</taxon>
        <taxon>Pseudomonadati</taxon>
        <taxon>Pseudomonadota</taxon>
        <taxon>Alphaproteobacteria</taxon>
        <taxon>Acetobacterales</taxon>
        <taxon>Roseomonadaceae</taxon>
        <taxon>Belnapia</taxon>
    </lineage>
</organism>
<dbReference type="InterPro" id="IPR027417">
    <property type="entry name" value="P-loop_NTPase"/>
</dbReference>
<name>A0ABS1V1U0_9PROT</name>
<accession>A0ABS1V1U0</accession>
<evidence type="ECO:0000256" key="7">
    <source>
        <dbReference type="ARBA" id="ARBA00023136"/>
    </source>
</evidence>
<evidence type="ECO:0000256" key="1">
    <source>
        <dbReference type="ARBA" id="ARBA00004417"/>
    </source>
</evidence>
<dbReference type="NCBIfam" id="TIGR01727">
    <property type="entry name" value="oligo_HPY"/>
    <property type="match status" value="1"/>
</dbReference>
<keyword evidence="5" id="KW-0547">Nucleotide-binding</keyword>
<evidence type="ECO:0000313" key="10">
    <source>
        <dbReference type="Proteomes" id="UP000606490"/>
    </source>
</evidence>
<reference evidence="9 10" key="1">
    <citation type="submission" date="2021-01" db="EMBL/GenBank/DDBJ databases">
        <title>Belnapia mucosa sp. nov. and Belnapia arida sp. nov., isolated from the Tabernas Desert (Almeria, Spain).</title>
        <authorList>
            <person name="Molina-Menor E."/>
            <person name="Vidal-Verdu A."/>
            <person name="Calonge A."/>
            <person name="Satari L."/>
            <person name="Pereto Magraner J."/>
            <person name="Porcar Miralles M."/>
        </authorList>
    </citation>
    <scope>NUCLEOTIDE SEQUENCE [LARGE SCALE GENOMIC DNA]</scope>
    <source>
        <strain evidence="9 10">T6</strain>
    </source>
</reference>
<dbReference type="EMBL" id="JAEUXJ010000001">
    <property type="protein sequence ID" value="MBL6454268.1"/>
    <property type="molecule type" value="Genomic_DNA"/>
</dbReference>
<dbReference type="Pfam" id="PF00005">
    <property type="entry name" value="ABC_tran"/>
    <property type="match status" value="1"/>
</dbReference>
<dbReference type="RefSeq" id="WP_202823983.1">
    <property type="nucleotide sequence ID" value="NZ_JAEUXJ010000001.1"/>
</dbReference>
<dbReference type="InterPro" id="IPR003439">
    <property type="entry name" value="ABC_transporter-like_ATP-bd"/>
</dbReference>
<comment type="similarity">
    <text evidence="2">Belongs to the ABC transporter superfamily.</text>
</comment>
<dbReference type="Pfam" id="PF08352">
    <property type="entry name" value="oligo_HPY"/>
    <property type="match status" value="1"/>
</dbReference>
<evidence type="ECO:0000256" key="4">
    <source>
        <dbReference type="ARBA" id="ARBA00022475"/>
    </source>
</evidence>
<dbReference type="PANTHER" id="PTHR43297:SF2">
    <property type="entry name" value="DIPEPTIDE TRANSPORT ATP-BINDING PROTEIN DPPD"/>
    <property type="match status" value="1"/>
</dbReference>
<dbReference type="Proteomes" id="UP000606490">
    <property type="component" value="Unassembled WGS sequence"/>
</dbReference>
<keyword evidence="3" id="KW-0813">Transport</keyword>
<protein>
    <submittedName>
        <fullName evidence="9">ABC transporter ATP-binding protein</fullName>
    </submittedName>
</protein>
<comment type="subcellular location">
    <subcellularLocation>
        <location evidence="1">Cell inner membrane</location>
        <topology evidence="1">Peripheral membrane protein</topology>
    </subcellularLocation>
</comment>
<comment type="caution">
    <text evidence="9">The sequence shown here is derived from an EMBL/GenBank/DDBJ whole genome shotgun (WGS) entry which is preliminary data.</text>
</comment>
<dbReference type="InterPro" id="IPR017871">
    <property type="entry name" value="ABC_transporter-like_CS"/>
</dbReference>
<proteinExistence type="inferred from homology"/>
<keyword evidence="4" id="KW-1003">Cell membrane</keyword>
<dbReference type="PANTHER" id="PTHR43297">
    <property type="entry name" value="OLIGOPEPTIDE TRANSPORT ATP-BINDING PROTEIN APPD"/>
    <property type="match status" value="1"/>
</dbReference>
<evidence type="ECO:0000313" key="9">
    <source>
        <dbReference type="EMBL" id="MBL6454268.1"/>
    </source>
</evidence>
<evidence type="ECO:0000259" key="8">
    <source>
        <dbReference type="PROSITE" id="PS50893"/>
    </source>
</evidence>
<keyword evidence="10" id="KW-1185">Reference proteome</keyword>
<dbReference type="InterPro" id="IPR050388">
    <property type="entry name" value="ABC_Ni/Peptide_Import"/>
</dbReference>
<feature type="domain" description="ABC transporter" evidence="8">
    <location>
        <begin position="12"/>
        <end position="261"/>
    </location>
</feature>
<dbReference type="PROSITE" id="PS50893">
    <property type="entry name" value="ABC_TRANSPORTER_2"/>
    <property type="match status" value="1"/>
</dbReference>
<keyword evidence="7" id="KW-0472">Membrane</keyword>
<sequence>MPPAEAAPLLAVRELAVHIPDPPHLLRAVDGISFDLDRGETLGLVGESGSGKTMTAMALMRLLEPPLSRLPTGEVLLDGEDLMRLPEGAMAALRGHRLSMVFQEPMTSLNPVMRIGAQIAEPLRRHLGLFRAEAAARAEEMLRLVGLPDPARQARAWPHELSGGMRQRAMIAIALACRPALLIADEPTTALDVTVQAQILELLRELQRDMGTAVLLITHDLAVVEENAHRVAVMYAGRIVETGPVEAIFTAPRHPYTAGLLASLPRIREEPEPWLPEIPGMVPGAGDRPRGCAFAPRCTRVISGCVAEAPPLLGEPHAAACWNPLHD</sequence>
<evidence type="ECO:0000256" key="5">
    <source>
        <dbReference type="ARBA" id="ARBA00022741"/>
    </source>
</evidence>
<dbReference type="InterPro" id="IPR003593">
    <property type="entry name" value="AAA+_ATPase"/>
</dbReference>
<dbReference type="SUPFAM" id="SSF52540">
    <property type="entry name" value="P-loop containing nucleoside triphosphate hydrolases"/>
    <property type="match status" value="1"/>
</dbReference>
<dbReference type="GO" id="GO:0005524">
    <property type="term" value="F:ATP binding"/>
    <property type="evidence" value="ECO:0007669"/>
    <property type="project" value="UniProtKB-KW"/>
</dbReference>
<dbReference type="InterPro" id="IPR013563">
    <property type="entry name" value="Oligopep_ABC_C"/>
</dbReference>
<dbReference type="CDD" id="cd03257">
    <property type="entry name" value="ABC_NikE_OppD_transporters"/>
    <property type="match status" value="1"/>
</dbReference>
<dbReference type="PROSITE" id="PS00211">
    <property type="entry name" value="ABC_TRANSPORTER_1"/>
    <property type="match status" value="1"/>
</dbReference>